<evidence type="ECO:0000256" key="5">
    <source>
        <dbReference type="ARBA" id="ARBA00022485"/>
    </source>
</evidence>
<dbReference type="GO" id="GO:0050311">
    <property type="term" value="F:sulfite reductase (ferredoxin) activity"/>
    <property type="evidence" value="ECO:0007669"/>
    <property type="project" value="UniProtKB-EC"/>
</dbReference>
<dbReference type="Gene3D" id="3.30.413.10">
    <property type="entry name" value="Sulfite Reductase Hemoprotein, domain 1"/>
    <property type="match status" value="2"/>
</dbReference>
<dbReference type="GO" id="GO:0051539">
    <property type="term" value="F:4 iron, 4 sulfur cluster binding"/>
    <property type="evidence" value="ECO:0007669"/>
    <property type="project" value="UniProtKB-KW"/>
</dbReference>
<keyword evidence="6" id="KW-0349">Heme</keyword>
<evidence type="ECO:0000256" key="4">
    <source>
        <dbReference type="ARBA" id="ARBA00012353"/>
    </source>
</evidence>
<gene>
    <name evidence="16" type="ORF">EXU32_06185</name>
</gene>
<feature type="region of interest" description="Disordered" evidence="13">
    <location>
        <begin position="1"/>
        <end position="27"/>
    </location>
</feature>
<dbReference type="InterPro" id="IPR036136">
    <property type="entry name" value="Nit/Sulf_reduc_fer-like_dom_sf"/>
</dbReference>
<dbReference type="STRING" id="1216970.GCA_001570985_00005"/>
<evidence type="ECO:0000256" key="3">
    <source>
        <dbReference type="ARBA" id="ARBA00010429"/>
    </source>
</evidence>
<feature type="domain" description="Nitrite/sulphite reductase 4Fe-4S" evidence="14">
    <location>
        <begin position="162"/>
        <end position="315"/>
    </location>
</feature>
<dbReference type="AlphaFoldDB" id="A0A4P6MQL2"/>
<evidence type="ECO:0000256" key="8">
    <source>
        <dbReference type="ARBA" id="ARBA00022784"/>
    </source>
</evidence>
<dbReference type="InterPro" id="IPR051329">
    <property type="entry name" value="NIR_SIR_4Fe-4S"/>
</dbReference>
<protein>
    <recommendedName>
        <fullName evidence="4">assimilatory sulfite reductase (ferredoxin)</fullName>
        <ecNumber evidence="4">1.8.7.1</ecNumber>
    </recommendedName>
</protein>
<organism evidence="16 17">
    <name type="scientific">Janibacter limosus</name>
    <dbReference type="NCBI Taxonomy" id="53458"/>
    <lineage>
        <taxon>Bacteria</taxon>
        <taxon>Bacillati</taxon>
        <taxon>Actinomycetota</taxon>
        <taxon>Actinomycetes</taxon>
        <taxon>Micrococcales</taxon>
        <taxon>Intrasporangiaceae</taxon>
        <taxon>Janibacter</taxon>
    </lineage>
</organism>
<evidence type="ECO:0000256" key="10">
    <source>
        <dbReference type="ARBA" id="ARBA00023004"/>
    </source>
</evidence>
<comment type="function">
    <text evidence="2">Catalyzes the reduction of sulfite to sulfide, a step in the biosynthesis of sulfur-containing amino acids and cofactors.</text>
</comment>
<dbReference type="GO" id="GO:0046872">
    <property type="term" value="F:metal ion binding"/>
    <property type="evidence" value="ECO:0007669"/>
    <property type="project" value="UniProtKB-KW"/>
</dbReference>
<dbReference type="PROSITE" id="PS00365">
    <property type="entry name" value="NIR_SIR"/>
    <property type="match status" value="1"/>
</dbReference>
<comment type="similarity">
    <text evidence="3">Belongs to the nitrite and sulfite reductase 4Fe-4S domain family.</text>
</comment>
<evidence type="ECO:0000313" key="16">
    <source>
        <dbReference type="EMBL" id="QBF45881.1"/>
    </source>
</evidence>
<dbReference type="OrthoDB" id="3189055at2"/>
<keyword evidence="10" id="KW-0408">Iron</keyword>
<keyword evidence="17" id="KW-1185">Reference proteome</keyword>
<dbReference type="InterPro" id="IPR006067">
    <property type="entry name" value="NO2/SO3_Rdtase_4Fe4S_dom"/>
</dbReference>
<keyword evidence="8" id="KW-0883">Thioether bond</keyword>
<comment type="cofactor">
    <cofactor evidence="1">
        <name>[4Fe-4S] cluster</name>
        <dbReference type="ChEBI" id="CHEBI:49883"/>
    </cofactor>
</comment>
<evidence type="ECO:0000256" key="12">
    <source>
        <dbReference type="ARBA" id="ARBA00049518"/>
    </source>
</evidence>
<evidence type="ECO:0000256" key="2">
    <source>
        <dbReference type="ARBA" id="ARBA00003247"/>
    </source>
</evidence>
<feature type="compositionally biased region" description="Low complexity" evidence="13">
    <location>
        <begin position="1"/>
        <end position="10"/>
    </location>
</feature>
<dbReference type="Gene3D" id="3.90.480.20">
    <property type="match status" value="1"/>
</dbReference>
<dbReference type="PANTHER" id="PTHR32439">
    <property type="entry name" value="FERREDOXIN--NITRITE REDUCTASE, CHLOROPLASTIC"/>
    <property type="match status" value="1"/>
</dbReference>
<dbReference type="EMBL" id="CP036164">
    <property type="protein sequence ID" value="QBF45881.1"/>
    <property type="molecule type" value="Genomic_DNA"/>
</dbReference>
<evidence type="ECO:0000256" key="1">
    <source>
        <dbReference type="ARBA" id="ARBA00001966"/>
    </source>
</evidence>
<dbReference type="KEGG" id="jli:EXU32_06185"/>
<dbReference type="InterPro" id="IPR005117">
    <property type="entry name" value="NiRdtase/SiRdtase_haem-b_fer"/>
</dbReference>
<name>A0A4P6MQL2_9MICO</name>
<dbReference type="RefSeq" id="WP_130629111.1">
    <property type="nucleotide sequence ID" value="NZ_CP036164.1"/>
</dbReference>
<feature type="domain" description="Nitrite/Sulfite reductase ferredoxin-like" evidence="15">
    <location>
        <begin position="94"/>
        <end position="153"/>
    </location>
</feature>
<dbReference type="Pfam" id="PF03460">
    <property type="entry name" value="NIR_SIR_ferr"/>
    <property type="match status" value="2"/>
</dbReference>
<evidence type="ECO:0000256" key="11">
    <source>
        <dbReference type="ARBA" id="ARBA00023014"/>
    </source>
</evidence>
<dbReference type="Proteomes" id="UP000290408">
    <property type="component" value="Chromosome"/>
</dbReference>
<dbReference type="InterPro" id="IPR006066">
    <property type="entry name" value="NO2/SO3_Rdtase_FeS/sirohaem_BS"/>
</dbReference>
<dbReference type="PANTHER" id="PTHR32439:SF0">
    <property type="entry name" value="FERREDOXIN--NITRITE REDUCTASE, CHLOROPLASTIC"/>
    <property type="match status" value="1"/>
</dbReference>
<evidence type="ECO:0000256" key="9">
    <source>
        <dbReference type="ARBA" id="ARBA00023002"/>
    </source>
</evidence>
<evidence type="ECO:0000259" key="15">
    <source>
        <dbReference type="Pfam" id="PF03460"/>
    </source>
</evidence>
<comment type="catalytic activity">
    <reaction evidence="12">
        <text>hydrogen sulfide + 6 oxidized [2Fe-2S]-[ferredoxin] + 3 H2O = sulfite + 6 reduced [2Fe-2S]-[ferredoxin] + 7 H(+)</text>
        <dbReference type="Rhea" id="RHEA:23132"/>
        <dbReference type="Rhea" id="RHEA-COMP:10000"/>
        <dbReference type="Rhea" id="RHEA-COMP:10001"/>
        <dbReference type="ChEBI" id="CHEBI:15377"/>
        <dbReference type="ChEBI" id="CHEBI:15378"/>
        <dbReference type="ChEBI" id="CHEBI:17359"/>
        <dbReference type="ChEBI" id="CHEBI:29919"/>
        <dbReference type="ChEBI" id="CHEBI:33737"/>
        <dbReference type="ChEBI" id="CHEBI:33738"/>
        <dbReference type="EC" id="1.8.7.1"/>
    </reaction>
</comment>
<keyword evidence="9" id="KW-0560">Oxidoreductase</keyword>
<dbReference type="SUPFAM" id="SSF55124">
    <property type="entry name" value="Nitrite/Sulfite reductase N-terminal domain-like"/>
    <property type="match status" value="2"/>
</dbReference>
<evidence type="ECO:0000259" key="14">
    <source>
        <dbReference type="Pfam" id="PF01077"/>
    </source>
</evidence>
<feature type="domain" description="Nitrite/sulphite reductase 4Fe-4S" evidence="14">
    <location>
        <begin position="416"/>
        <end position="546"/>
    </location>
</feature>
<keyword evidence="5" id="KW-0004">4Fe-4S</keyword>
<dbReference type="InterPro" id="IPR045854">
    <property type="entry name" value="NO2/SO3_Rdtase_4Fe4S_sf"/>
</dbReference>
<proteinExistence type="inferred from homology"/>
<feature type="domain" description="Nitrite/Sulfite reductase ferredoxin-like" evidence="15">
    <location>
        <begin position="339"/>
        <end position="404"/>
    </location>
</feature>
<reference evidence="16 17" key="1">
    <citation type="submission" date="2019-02" db="EMBL/GenBank/DDBJ databases">
        <title>Genomic data mining of an Antarctic deep-sea actinobacterium, Janibacterlimosus P3-3-X1.</title>
        <authorList>
            <person name="Liao L."/>
            <person name="Chen B."/>
        </authorList>
    </citation>
    <scope>NUCLEOTIDE SEQUENCE [LARGE SCALE GENOMIC DNA]</scope>
    <source>
        <strain evidence="16 17">P3-3-X1</strain>
    </source>
</reference>
<dbReference type="FunFam" id="3.30.413.10:FF:000009">
    <property type="entry name" value="Sulfite reductase [ferredoxin]"/>
    <property type="match status" value="1"/>
</dbReference>
<evidence type="ECO:0000313" key="17">
    <source>
        <dbReference type="Proteomes" id="UP000290408"/>
    </source>
</evidence>
<sequence>MGRVTVTTRPTRTKSNGAWADGDRTPLNPNEAFKQEDDALNVRARIIDTYSHEGFDSIAEDDLTGRFRWMGLYTQRKPGLDGTHTGEDDISDSRFMMRVRSDGGQLTTEQVRTIAGISTDFAQDTADISDRQNIQLHYVQIEDVPEIWRRLESVGLSTTEACGDCPRTMIASPVAGIEKDEIVDGTPALQEIKRKFIGNPEFSNLPRKYKTAISGSPTHDIAHEINDISFVGVVHPELGPGFDVWVGGGLSVKPIFAQRLGVWVSVDEVPEIWEGVTSIFRDHGYRRLRNKARLKFLMADWGPEKFREILENDYLGRRLPDGPEATVAPGTRRDHVGIHEQKDGRVWVGAAPIAGRMTGTKLTRLAELAEAVGSQRIRFTPHQKVLVLDVPRAAADQLAVDLKELDLEVHPSEWRRNVLACTGLEFCKLALTDTKNRARWTVEELEKRLPDMDVPFSIHLNGCPNACARSQVADVGLKGMLEQKEDGTYIEVFQVLLGGSLAEDTALARKTRALKVAGDDLPDYIERLARTYLAQRADGESFASWVRQADEDDIR</sequence>
<dbReference type="EC" id="1.8.7.1" evidence="4"/>
<dbReference type="PRINTS" id="PR00397">
    <property type="entry name" value="SIROHAEM"/>
</dbReference>
<keyword evidence="11" id="KW-0411">Iron-sulfur</keyword>
<evidence type="ECO:0000256" key="7">
    <source>
        <dbReference type="ARBA" id="ARBA00022723"/>
    </source>
</evidence>
<dbReference type="SUPFAM" id="SSF56014">
    <property type="entry name" value="Nitrite and sulphite reductase 4Fe-4S domain-like"/>
    <property type="match status" value="2"/>
</dbReference>
<keyword evidence="7" id="KW-0479">Metal-binding</keyword>
<evidence type="ECO:0000256" key="13">
    <source>
        <dbReference type="SAM" id="MobiDB-lite"/>
    </source>
</evidence>
<evidence type="ECO:0000256" key="6">
    <source>
        <dbReference type="ARBA" id="ARBA00022617"/>
    </source>
</evidence>
<accession>A0A4P6MQL2</accession>
<dbReference type="Pfam" id="PF01077">
    <property type="entry name" value="NIR_SIR"/>
    <property type="match status" value="2"/>
</dbReference>
<dbReference type="GO" id="GO:0020037">
    <property type="term" value="F:heme binding"/>
    <property type="evidence" value="ECO:0007669"/>
    <property type="project" value="InterPro"/>
</dbReference>